<dbReference type="InterPro" id="IPR035985">
    <property type="entry name" value="Ubiquitin-activating_enz"/>
</dbReference>
<feature type="domain" description="THIF-type NAD/FAD binding fold" evidence="8">
    <location>
        <begin position="335"/>
        <end position="603"/>
    </location>
</feature>
<evidence type="ECO:0000259" key="8">
    <source>
        <dbReference type="Pfam" id="PF00899"/>
    </source>
</evidence>
<dbReference type="Gene3D" id="3.40.140.100">
    <property type="entry name" value="Ubiquitin-like modifier-activating enzyme ATG7 C-terminal domain"/>
    <property type="match status" value="1"/>
</dbReference>
<protein>
    <recommendedName>
        <fullName evidence="2 6">Ubiquitin-like modifier-activating enzyme ATG7</fullName>
    </recommendedName>
    <alternativeName>
        <fullName evidence="6">Autophagy-related protein 7</fullName>
    </alternativeName>
</protein>
<dbReference type="RefSeq" id="XP_064724044.1">
    <property type="nucleotide sequence ID" value="XM_064867972.1"/>
</dbReference>
<comment type="similarity">
    <text evidence="1 6">Belongs to the ATG7 family.</text>
</comment>
<evidence type="ECO:0000313" key="10">
    <source>
        <dbReference type="EMBL" id="WVO24805.1"/>
    </source>
</evidence>
<dbReference type="InterPro" id="IPR006285">
    <property type="entry name" value="Atg7"/>
</dbReference>
<keyword evidence="11" id="KW-1185">Reference proteome</keyword>
<keyword evidence="6" id="KW-0833">Ubl conjugation pathway</keyword>
<dbReference type="Gene3D" id="3.40.140.70">
    <property type="entry name" value="Ubiquitin-like modifier-activating enzyme ATG7 N-terminal domain"/>
    <property type="match status" value="1"/>
</dbReference>
<dbReference type="InterPro" id="IPR032197">
    <property type="entry name" value="Atg7_N"/>
</dbReference>
<feature type="compositionally biased region" description="Low complexity" evidence="7">
    <location>
        <begin position="278"/>
        <end position="294"/>
    </location>
</feature>
<reference evidence="10 11" key="1">
    <citation type="submission" date="2024-01" db="EMBL/GenBank/DDBJ databases">
        <title>Comparative genomics of Cryptococcus and Kwoniella reveals pathogenesis evolution and contrasting modes of karyotype evolution via chromosome fusion or intercentromeric recombination.</title>
        <authorList>
            <person name="Coelho M.A."/>
            <person name="David-Palma M."/>
            <person name="Shea T."/>
            <person name="Bowers K."/>
            <person name="McGinley-Smith S."/>
            <person name="Mohammad A.W."/>
            <person name="Gnirke A."/>
            <person name="Yurkov A.M."/>
            <person name="Nowrousian M."/>
            <person name="Sun S."/>
            <person name="Cuomo C.A."/>
            <person name="Heitman J."/>
        </authorList>
    </citation>
    <scope>NUCLEOTIDE SEQUENCE [LARGE SCALE GENOMIC DNA]</scope>
    <source>
        <strain evidence="10 11">7685027</strain>
    </source>
</reference>
<dbReference type="NCBIfam" id="TIGR01381">
    <property type="entry name" value="E1_like_apg7"/>
    <property type="match status" value="1"/>
</dbReference>
<dbReference type="GeneID" id="89992952"/>
<evidence type="ECO:0000256" key="3">
    <source>
        <dbReference type="ARBA" id="ARBA00022448"/>
    </source>
</evidence>
<dbReference type="PANTHER" id="PTHR10953:SF3">
    <property type="entry name" value="UBIQUITIN-LIKE MODIFIER-ACTIVATING ENZYME ATG7"/>
    <property type="match status" value="1"/>
</dbReference>
<feature type="region of interest" description="Disordered" evidence="7">
    <location>
        <begin position="266"/>
        <end position="302"/>
    </location>
</feature>
<dbReference type="SUPFAM" id="SSF69572">
    <property type="entry name" value="Activating enzymes of the ubiquitin-like proteins"/>
    <property type="match status" value="1"/>
</dbReference>
<name>A0ABZ2B1X5_9TREE</name>
<sequence length="701" mass="76491">MPPLQFQPLTSQPTPSFWAALSAHKLNHLKLDDSQLQIRAYLEPAKRILINKENAADKADVGIDGSLVVGGEAFEAEGGNLPPNAVSVSGTLKIFNTIEEFKDTSTKKRLFDDVVSKMLESFDTDQPMLNPFLLVTFADLKKYVYNYWFAFPVLVSSPAWTVDGEFIPVDEIEEIRNLAQFQFQNNVAAFLLKGATSQLSAAPLSSCSTFYDKAQGETATVVFHDTSSLPSNPGWTLRNVLYYLSAKHGVTSVRVVCLREGSSSIQASLSLPPPSSPPSSTISSTTTPISSKPPQAVGWERNPSGKLSPRVVDLGPMMDPTRLASQAVDLNLKLIKWRLLPSLDLDKISATKCLLLGAGTLGCYVARILMTQGWGVRDITLADSSTVSYSNPVRQPLFTFSDCLNGGLPKAPTAAKKLAEIFPGVNAQGVVLGIPMPGHPISLSADADASHTVEKDVAKLEELVKSHDAVFLLMDSRESRWLPTVMGKKWNKVVVNAALGFDSFLVMRHGAGRRRTQPGELEGEGMGEGEKKERKKGLGCYYCNDIVAPTDSISDRTLDQMCTVTRPGVAPIAAAMAVELLISVLQHPLGVHAPAERPDTMDASTGTSSSPLGCVPHQLRGQMYQWKTQIVEGEAFDRCTGCSDYILDEYEKNGFAFLQRVFNEKDYLEKVTGLDELYRESEAVIEGMEGLDWDSEEDGEE</sequence>
<feature type="domain" description="Ubiquitin-like modifier-activating enzyme Atg7 N-terminal" evidence="9">
    <location>
        <begin position="4"/>
        <end position="318"/>
    </location>
</feature>
<comment type="subunit">
    <text evidence="6">Homodimer.</text>
</comment>
<dbReference type="CDD" id="cd01486">
    <property type="entry name" value="Apg7"/>
    <property type="match status" value="1"/>
</dbReference>
<proteinExistence type="inferred from homology"/>
<dbReference type="PANTHER" id="PTHR10953">
    <property type="entry name" value="UBIQUITIN-ACTIVATING ENZYME E1"/>
    <property type="match status" value="1"/>
</dbReference>
<dbReference type="InterPro" id="IPR042522">
    <property type="entry name" value="Atg7_N_1"/>
</dbReference>
<evidence type="ECO:0000256" key="1">
    <source>
        <dbReference type="ARBA" id="ARBA00010931"/>
    </source>
</evidence>
<dbReference type="Gene3D" id="3.40.50.720">
    <property type="entry name" value="NAD(P)-binding Rossmann-like Domain"/>
    <property type="match status" value="1"/>
</dbReference>
<keyword evidence="5 6" id="KW-0072">Autophagy</keyword>
<evidence type="ECO:0000259" key="9">
    <source>
        <dbReference type="Pfam" id="PF16420"/>
    </source>
</evidence>
<organism evidence="10 11">
    <name type="scientific">Cryptococcus decagattii</name>
    <dbReference type="NCBI Taxonomy" id="1859122"/>
    <lineage>
        <taxon>Eukaryota</taxon>
        <taxon>Fungi</taxon>
        <taxon>Dikarya</taxon>
        <taxon>Basidiomycota</taxon>
        <taxon>Agaricomycotina</taxon>
        <taxon>Tremellomycetes</taxon>
        <taxon>Tremellales</taxon>
        <taxon>Cryptococcaceae</taxon>
        <taxon>Cryptococcus</taxon>
        <taxon>Cryptococcus gattii species complex</taxon>
    </lineage>
</organism>
<dbReference type="Pfam" id="PF00899">
    <property type="entry name" value="ThiF"/>
    <property type="match status" value="1"/>
</dbReference>
<evidence type="ECO:0000256" key="7">
    <source>
        <dbReference type="SAM" id="MobiDB-lite"/>
    </source>
</evidence>
<dbReference type="InterPro" id="IPR045886">
    <property type="entry name" value="ThiF/MoeB/HesA"/>
</dbReference>
<evidence type="ECO:0000256" key="2">
    <source>
        <dbReference type="ARBA" id="ARBA00017647"/>
    </source>
</evidence>
<accession>A0ABZ2B1X5</accession>
<gene>
    <name evidence="10" type="ORF">IAS62_006183</name>
</gene>
<evidence type="ECO:0000256" key="5">
    <source>
        <dbReference type="ARBA" id="ARBA00023006"/>
    </source>
</evidence>
<keyword evidence="6" id="KW-0963">Cytoplasm</keyword>
<dbReference type="InterPro" id="IPR042523">
    <property type="entry name" value="Atg7_N_2"/>
</dbReference>
<keyword evidence="3 6" id="KW-0813">Transport</keyword>
<comment type="subcellular location">
    <subcellularLocation>
        <location evidence="6">Cytoplasm</location>
    </subcellularLocation>
    <subcellularLocation>
        <location evidence="6">Preautophagosomal structure</location>
    </subcellularLocation>
</comment>
<keyword evidence="4 6" id="KW-0653">Protein transport</keyword>
<evidence type="ECO:0000256" key="4">
    <source>
        <dbReference type="ARBA" id="ARBA00022927"/>
    </source>
</evidence>
<evidence type="ECO:0000313" key="11">
    <source>
        <dbReference type="Proteomes" id="UP001432216"/>
    </source>
</evidence>
<evidence type="ECO:0000256" key="6">
    <source>
        <dbReference type="RuleBase" id="RU366022"/>
    </source>
</evidence>
<dbReference type="EMBL" id="CP143817">
    <property type="protein sequence ID" value="WVO24805.1"/>
    <property type="molecule type" value="Genomic_DNA"/>
</dbReference>
<dbReference type="InterPro" id="IPR000594">
    <property type="entry name" value="ThiF_NAD_FAD-bd"/>
</dbReference>
<dbReference type="Pfam" id="PF16420">
    <property type="entry name" value="ATG7_N"/>
    <property type="match status" value="1"/>
</dbReference>
<comment type="function">
    <text evidence="6">E1-like activating enzyme involved in the 2 ubiquitin-like systems required for cytoplasm to vacuole transport (Cvt) and autophagy. Activates ATG12 for its conjugation with ATG5 and ATG8 for its conjugation with phosphatidylethanolamine. Both systems are needed for the ATG8 association to Cvt vesicles and autophagosomes membranes. Autophagy is essential for maintenance of amino acid levels and protein synthesis under nitrogen starvation. Required for selective autophagic degradation of the nucleus (nucleophagy) as well as for mitophagy which contributes to regulate mitochondrial quantity and quality by eliminating the mitochondria to a basal level to fulfill cellular energy requirements and preventing excess ROS production.</text>
</comment>
<dbReference type="Proteomes" id="UP001432216">
    <property type="component" value="Chromosome 12"/>
</dbReference>